<dbReference type="EMBL" id="JAKELO010000002">
    <property type="protein sequence ID" value="MDE4908340.1"/>
    <property type="molecule type" value="Genomic_DNA"/>
</dbReference>
<organism evidence="1 2">
    <name type="scientific">Methanogenium marinum</name>
    <dbReference type="NCBI Taxonomy" id="348610"/>
    <lineage>
        <taxon>Archaea</taxon>
        <taxon>Methanobacteriati</taxon>
        <taxon>Methanobacteriota</taxon>
        <taxon>Stenosarchaea group</taxon>
        <taxon>Methanomicrobia</taxon>
        <taxon>Methanomicrobiales</taxon>
        <taxon>Methanomicrobiaceae</taxon>
        <taxon>Methanogenium</taxon>
    </lineage>
</organism>
<keyword evidence="2" id="KW-1185">Reference proteome</keyword>
<dbReference type="AlphaFoldDB" id="A0A9Q4KVI0"/>
<protein>
    <submittedName>
        <fullName evidence="1">Uncharacterized protein</fullName>
    </submittedName>
</protein>
<gene>
    <name evidence="1" type="ORF">L0665_06915</name>
</gene>
<accession>A0A9Q4KVI0</accession>
<dbReference type="Proteomes" id="UP001143747">
    <property type="component" value="Unassembled WGS sequence"/>
</dbReference>
<proteinExistence type="predicted"/>
<evidence type="ECO:0000313" key="2">
    <source>
        <dbReference type="Proteomes" id="UP001143747"/>
    </source>
</evidence>
<sequence length="68" mass="7977">MNSLQSLNDEIRNPLQVIIDLSSLSPIDECEKILKQTYVIDILAKELDQCWLESEKIRDFLRKHYACP</sequence>
<name>A0A9Q4KVI0_9EURY</name>
<dbReference type="RefSeq" id="WP_274924971.1">
    <property type="nucleotide sequence ID" value="NZ_JAKELO010000002.1"/>
</dbReference>
<reference evidence="1" key="1">
    <citation type="submission" date="2022-01" db="EMBL/GenBank/DDBJ databases">
        <title>Draft genome of Methanogenium marinum DSM 15558.</title>
        <authorList>
            <person name="Chen S.-C."/>
            <person name="You Y.-T."/>
        </authorList>
    </citation>
    <scope>NUCLEOTIDE SEQUENCE</scope>
    <source>
        <strain evidence="1">DSM 15558</strain>
    </source>
</reference>
<comment type="caution">
    <text evidence="1">The sequence shown here is derived from an EMBL/GenBank/DDBJ whole genome shotgun (WGS) entry which is preliminary data.</text>
</comment>
<evidence type="ECO:0000313" key="1">
    <source>
        <dbReference type="EMBL" id="MDE4908340.1"/>
    </source>
</evidence>